<feature type="region of interest" description="Disordered" evidence="3">
    <location>
        <begin position="366"/>
        <end position="427"/>
    </location>
</feature>
<dbReference type="KEGG" id="pfp:PFL1_06346"/>
<dbReference type="Gene3D" id="3.40.50.300">
    <property type="entry name" value="P-loop containing nucleotide triphosphate hydrolases"/>
    <property type="match status" value="2"/>
</dbReference>
<dbReference type="CDD" id="cd17923">
    <property type="entry name" value="DEXHc_Hrq1-like"/>
    <property type="match status" value="1"/>
</dbReference>
<accession>A0A061H1F1</accession>
<keyword evidence="1" id="KW-0547">Nucleotide-binding</keyword>
<dbReference type="SUPFAM" id="SSF46785">
    <property type="entry name" value="Winged helix' DNA-binding domain"/>
    <property type="match status" value="1"/>
</dbReference>
<dbReference type="Pfam" id="PF22982">
    <property type="entry name" value="WHD_HRQ1"/>
    <property type="match status" value="1"/>
</dbReference>
<feature type="region of interest" description="Disordered" evidence="3">
    <location>
        <begin position="1464"/>
        <end position="1500"/>
    </location>
</feature>
<dbReference type="GO" id="GO:0006289">
    <property type="term" value="P:nucleotide-excision repair"/>
    <property type="evidence" value="ECO:0007669"/>
    <property type="project" value="TreeGrafter"/>
</dbReference>
<gene>
    <name evidence="6" type="ORF">PFL1_06346</name>
</gene>
<dbReference type="Pfam" id="PF09369">
    <property type="entry name" value="MZB"/>
    <property type="match status" value="1"/>
</dbReference>
<evidence type="ECO:0000256" key="2">
    <source>
        <dbReference type="ARBA" id="ARBA00022840"/>
    </source>
</evidence>
<dbReference type="InterPro" id="IPR055227">
    <property type="entry name" value="HRQ1_WHD"/>
</dbReference>
<dbReference type="PROSITE" id="PS51192">
    <property type="entry name" value="HELICASE_ATP_BIND_1"/>
    <property type="match status" value="1"/>
</dbReference>
<organism evidence="6 7">
    <name type="scientific">Pseudozyma flocculosa PF-1</name>
    <dbReference type="NCBI Taxonomy" id="1277687"/>
    <lineage>
        <taxon>Eukaryota</taxon>
        <taxon>Fungi</taxon>
        <taxon>Dikarya</taxon>
        <taxon>Basidiomycota</taxon>
        <taxon>Ustilaginomycotina</taxon>
        <taxon>Ustilaginomycetes</taxon>
        <taxon>Ustilaginales</taxon>
        <taxon>Ustilaginaceae</taxon>
        <taxon>Pseudozyma</taxon>
    </lineage>
</organism>
<dbReference type="InterPro" id="IPR018973">
    <property type="entry name" value="MZB"/>
</dbReference>
<evidence type="ECO:0000259" key="5">
    <source>
        <dbReference type="PROSITE" id="PS51194"/>
    </source>
</evidence>
<name>A0A061H1F1_9BASI</name>
<dbReference type="GeneID" id="19320424"/>
<proteinExistence type="predicted"/>
<feature type="domain" description="Helicase C-terminal" evidence="5">
    <location>
        <begin position="873"/>
        <end position="1051"/>
    </location>
</feature>
<feature type="compositionally biased region" description="Acidic residues" evidence="3">
    <location>
        <begin position="57"/>
        <end position="71"/>
    </location>
</feature>
<feature type="region of interest" description="Disordered" evidence="3">
    <location>
        <begin position="1380"/>
        <end position="1421"/>
    </location>
</feature>
<dbReference type="SMART" id="SM00490">
    <property type="entry name" value="HELICc"/>
    <property type="match status" value="1"/>
</dbReference>
<dbReference type="InterPro" id="IPR011545">
    <property type="entry name" value="DEAD/DEAH_box_helicase_dom"/>
</dbReference>
<dbReference type="PROSITE" id="PS51194">
    <property type="entry name" value="HELICASE_CTER"/>
    <property type="match status" value="1"/>
</dbReference>
<dbReference type="RefSeq" id="XP_007882078.1">
    <property type="nucleotide sequence ID" value="XM_007883887.1"/>
</dbReference>
<dbReference type="GO" id="GO:0005524">
    <property type="term" value="F:ATP binding"/>
    <property type="evidence" value="ECO:0007669"/>
    <property type="project" value="UniProtKB-KW"/>
</dbReference>
<dbReference type="PANTHER" id="PTHR47957">
    <property type="entry name" value="ATP-DEPENDENT HELICASE HRQ1"/>
    <property type="match status" value="1"/>
</dbReference>
<evidence type="ECO:0000256" key="1">
    <source>
        <dbReference type="ARBA" id="ARBA00022741"/>
    </source>
</evidence>
<dbReference type="InterPro" id="IPR014001">
    <property type="entry name" value="Helicase_ATP-bd"/>
</dbReference>
<feature type="compositionally biased region" description="Basic residues" evidence="3">
    <location>
        <begin position="1"/>
        <end position="10"/>
    </location>
</feature>
<dbReference type="PANTHER" id="PTHR47957:SF3">
    <property type="entry name" value="ATP-DEPENDENT HELICASE HRQ1"/>
    <property type="match status" value="1"/>
</dbReference>
<dbReference type="GO" id="GO:0043138">
    <property type="term" value="F:3'-5' DNA helicase activity"/>
    <property type="evidence" value="ECO:0007669"/>
    <property type="project" value="TreeGrafter"/>
</dbReference>
<feature type="compositionally biased region" description="Basic and acidic residues" evidence="3">
    <location>
        <begin position="136"/>
        <end position="147"/>
    </location>
</feature>
<evidence type="ECO:0000259" key="4">
    <source>
        <dbReference type="PROSITE" id="PS51192"/>
    </source>
</evidence>
<protein>
    <submittedName>
        <fullName evidence="6">Uncharacterized protein</fullName>
    </submittedName>
</protein>
<feature type="compositionally biased region" description="Polar residues" evidence="3">
    <location>
        <begin position="389"/>
        <end position="398"/>
    </location>
</feature>
<keyword evidence="2" id="KW-0067">ATP-binding</keyword>
<dbReference type="InterPro" id="IPR001650">
    <property type="entry name" value="Helicase_C-like"/>
</dbReference>
<dbReference type="EMBL" id="KE361647">
    <property type="protein sequence ID" value="EPQ26138.1"/>
    <property type="molecule type" value="Genomic_DNA"/>
</dbReference>
<feature type="domain" description="Helicase ATP-binding" evidence="4">
    <location>
        <begin position="654"/>
        <end position="837"/>
    </location>
</feature>
<reference evidence="6 7" key="1">
    <citation type="journal article" date="2013" name="Plant Cell">
        <title>The transition from a phytopathogenic smut ancestor to an anamorphic biocontrol agent deciphered by comparative whole-genome analysis.</title>
        <authorList>
            <person name="Lefebvre F."/>
            <person name="Joly D.L."/>
            <person name="Labbe C."/>
            <person name="Teichmann B."/>
            <person name="Linning R."/>
            <person name="Belzile F."/>
            <person name="Bakkeren G."/>
            <person name="Belanger R.R."/>
        </authorList>
    </citation>
    <scope>NUCLEOTIDE SEQUENCE [LARGE SCALE GENOMIC DNA]</scope>
    <source>
        <strain evidence="6 7">PF-1</strain>
    </source>
</reference>
<evidence type="ECO:0000256" key="3">
    <source>
        <dbReference type="SAM" id="MobiDB-lite"/>
    </source>
</evidence>
<dbReference type="InterPro" id="IPR014939">
    <property type="entry name" value="CDT1_Gemini-bd-like"/>
</dbReference>
<dbReference type="HOGENOM" id="CLU_000809_1_1_1"/>
<dbReference type="SMART" id="SM00487">
    <property type="entry name" value="DEXDc"/>
    <property type="match status" value="1"/>
</dbReference>
<sequence>MPKLVRKGQRILHERTLARQHGAGAGPYRSALQRDATNGEDHAQRPLFLGRDSLAPGDDDDDDDDDDDSPQEDPTLLPSDKRRREASKRTAAAVAGSRRRAAAQQIDQRAKQTSGTPLASRQAQSASSAATINVKPEPEIIEIKSESEAETPNIAKAEHDDSDDDVQIIDPPQRAAEPGPSTPPPPPAKKRRRTAASRTPARSATAAASSVAPADSDQAAVSASATPAPPPAEKPALKRDAPWPEHFLRLEQTFKAVNTVYSFCSARKHMVTTFDTIKSSVEGLTKRPLEIFDMAQIKSLCGDLVNFAYVETDMLEVHMDARGNAGEQTPATKKKTWRGSRIDQAYERAAEAVAGEEAVAAALGVGGSASGSRGEDDRSAAVTDDAGSSAPSSATVTMPSGASAVADSGGGFQDVAPEGDVYASGPSPAFLPPADFEIAKQTSHRNGRVSGNGKAKAQDPYVLLFEFNDGTLSTAKATNRSRPGMRKGPSREEGGYQKFKRNPKLYSMPSTNSMMKLIGKRNFKFEQAVLELLAACAAKDEDPVQLLVDAAHDHVPLNPETAERTTGDTPQKRRIRLEFLMQNPDQRASIAEIIEEMQLAPWWKDQIVPGGHKTFEARQARHAQLHYRLSEAVVTAMYATRSIEEFYTHQAQALNALREGKNVIVSTSTSSGKSLIYQLPVLQALEQDAESTAMYIFPTKALAQDQRRSLQDFLSNCEGLEGAVVATYDGDTDRELRNDIRSRASVIFTNPDMLHQSILPSEDLWRRFLRNLRYVVVDELHTYNGLFGAHVSFIMRRLRRICNALGNDSIQFVSCSATVANPREHMQTLFGVEDVEVVTDDGSPAGKKEWLLWNPPMIDETDPAQGRVSSYAEVSKVFRHLIQRGVRTIVFTKVRRTCEIVMRQIRNDLLLEDRHDVAEKVMSYRSGYSPQDRRKIEQDMFKGQLLGIVATSALELGIDIGSLDAVIMLGFPYSISSLRQQAGRAGRRQKDSLAVLIADPWPLDQHYMRFPEEVFVQPDAALSVDLANDFVLESHLQCAAEEMPISVEDDTRFFGEHLATLCKTRLQGDGSGYYYCREELRPNPSRDVAIRGARQVTYAYVDDTPGRPPRVMEEVEIDRAIFEAFEGAVFMHQGLSYICREISHETRIARMVQVDVNYHTRPRDHTDTDAMETYRIRRLRGSPHLAYYGKVTIASYVWGYFKVDRRANILDAVEVDCPPFVRHTQGMWIDVPFWIVEALVAMRINAAAAIHAAEHALLSLTPMFVVSMAGDVKTECKIAEKEYAARPSSRKRPARLIFYDTPGQNGGVCAKAFSHLDGLLRIAISVIEACGCAEGCPSCVTSQTCAHANLVTSKVGALAVLRGIAGRELFDPDLEVQNEPGLASVSTQQQQQQQRQQHRREGLDGVGSGEGAGIGDAMPPSTIKEAVPVRAARELGDIVVEEVDEVLPPSLQALADAATAAAAATAAGGAGGGPMVGPSGAAGTGPGGGFLPGKSMLYRE</sequence>
<evidence type="ECO:0000313" key="6">
    <source>
        <dbReference type="EMBL" id="EPQ26138.1"/>
    </source>
</evidence>
<dbReference type="InterPro" id="IPR036390">
    <property type="entry name" value="WH_DNA-bd_sf"/>
</dbReference>
<dbReference type="eggNOG" id="KOG4150">
    <property type="taxonomic scope" value="Eukaryota"/>
</dbReference>
<feature type="compositionally biased region" description="Low complexity" evidence="3">
    <location>
        <begin position="89"/>
        <end position="107"/>
    </location>
</feature>
<dbReference type="Pfam" id="PF00271">
    <property type="entry name" value="Helicase_C"/>
    <property type="match status" value="1"/>
</dbReference>
<feature type="compositionally biased region" description="Gly residues" evidence="3">
    <location>
        <begin position="1404"/>
        <end position="1414"/>
    </location>
</feature>
<feature type="region of interest" description="Disordered" evidence="3">
    <location>
        <begin position="474"/>
        <end position="505"/>
    </location>
</feature>
<dbReference type="Pfam" id="PF00270">
    <property type="entry name" value="DEAD"/>
    <property type="match status" value="1"/>
</dbReference>
<dbReference type="CDD" id="cd18797">
    <property type="entry name" value="SF2_C_Hrq"/>
    <property type="match status" value="1"/>
</dbReference>
<dbReference type="GO" id="GO:0036297">
    <property type="term" value="P:interstrand cross-link repair"/>
    <property type="evidence" value="ECO:0007669"/>
    <property type="project" value="TreeGrafter"/>
</dbReference>
<dbReference type="GO" id="GO:0005634">
    <property type="term" value="C:nucleus"/>
    <property type="evidence" value="ECO:0007669"/>
    <property type="project" value="TreeGrafter"/>
</dbReference>
<feature type="region of interest" description="Disordered" evidence="3">
    <location>
        <begin position="1"/>
        <end position="238"/>
    </location>
</feature>
<dbReference type="GO" id="GO:0003676">
    <property type="term" value="F:nucleic acid binding"/>
    <property type="evidence" value="ECO:0007669"/>
    <property type="project" value="InterPro"/>
</dbReference>
<dbReference type="OrthoDB" id="18781at2759"/>
<dbReference type="Proteomes" id="UP000053664">
    <property type="component" value="Unassembled WGS sequence"/>
</dbReference>
<feature type="compositionally biased region" description="Low complexity" evidence="3">
    <location>
        <begin position="119"/>
        <end position="130"/>
    </location>
</feature>
<dbReference type="Pfam" id="PF08839">
    <property type="entry name" value="CDT1"/>
    <property type="match status" value="1"/>
</dbReference>
<feature type="compositionally biased region" description="Gly residues" evidence="3">
    <location>
        <begin position="1468"/>
        <end position="1491"/>
    </location>
</feature>
<evidence type="ECO:0000313" key="7">
    <source>
        <dbReference type="Proteomes" id="UP000053664"/>
    </source>
</evidence>
<dbReference type="SUPFAM" id="SSF52540">
    <property type="entry name" value="P-loop containing nucleoside triphosphate hydrolases"/>
    <property type="match status" value="1"/>
</dbReference>
<dbReference type="InterPro" id="IPR027417">
    <property type="entry name" value="P-loop_NTPase"/>
</dbReference>
<feature type="compositionally biased region" description="Low complexity" evidence="3">
    <location>
        <begin position="196"/>
        <end position="226"/>
    </location>
</feature>